<accession>A0A7K1L5R0</accession>
<sequence length="354" mass="37535">MMEIQEREPASWRLRRWAAPVVLAVLVAASIAVTGLLVDDTPAQKSDSTAYRTPRFEVTVGHDAGGEPGVWFQVHRPGRYWPGFVDAVEPPPAVGEAREIRAGPGGTFLVASSRAEPCESRLHRFRLTGDGHVTGLAPVAGDAVPGLLAGLAISPDGRRAAFATAPCEGGLRPASRPRAVLTVVDLGSGRRRGWDAPEGSIIGEIVWARDSRTVGYTLGDVPAGTIRNLVVRALDTGDAGTDLRGGRVLFRPPADAGRISFVMMAPDGRTGYGLAHKADRTTQTTILFGFTEGEPMRVTETWQSKPNVGIGVAVTGDDTARYACLNGIDAFGRAPEGVYSAQDRLGLCRAALVY</sequence>
<evidence type="ECO:0000313" key="2">
    <source>
        <dbReference type="EMBL" id="MUN39595.1"/>
    </source>
</evidence>
<keyword evidence="1" id="KW-1133">Transmembrane helix</keyword>
<name>A0A7K1L5R0_9ACTN</name>
<gene>
    <name evidence="2" type="ORF">GNZ18_23785</name>
</gene>
<dbReference type="AlphaFoldDB" id="A0A7K1L5R0"/>
<dbReference type="RefSeq" id="WP_156218731.1">
    <property type="nucleotide sequence ID" value="NZ_WOFH01000008.1"/>
</dbReference>
<organism evidence="2 3">
    <name type="scientific">Actinomadura litoris</name>
    <dbReference type="NCBI Taxonomy" id="2678616"/>
    <lineage>
        <taxon>Bacteria</taxon>
        <taxon>Bacillati</taxon>
        <taxon>Actinomycetota</taxon>
        <taxon>Actinomycetes</taxon>
        <taxon>Streptosporangiales</taxon>
        <taxon>Thermomonosporaceae</taxon>
        <taxon>Actinomadura</taxon>
    </lineage>
</organism>
<keyword evidence="3" id="KW-1185">Reference proteome</keyword>
<dbReference type="EMBL" id="WOFH01000008">
    <property type="protein sequence ID" value="MUN39595.1"/>
    <property type="molecule type" value="Genomic_DNA"/>
</dbReference>
<evidence type="ECO:0000256" key="1">
    <source>
        <dbReference type="SAM" id="Phobius"/>
    </source>
</evidence>
<keyword evidence="1" id="KW-0812">Transmembrane</keyword>
<dbReference type="SUPFAM" id="SSF82171">
    <property type="entry name" value="DPP6 N-terminal domain-like"/>
    <property type="match status" value="1"/>
</dbReference>
<comment type="caution">
    <text evidence="2">The sequence shown here is derived from an EMBL/GenBank/DDBJ whole genome shotgun (WGS) entry which is preliminary data.</text>
</comment>
<proteinExistence type="predicted"/>
<feature type="transmembrane region" description="Helical" evidence="1">
    <location>
        <begin position="21"/>
        <end position="38"/>
    </location>
</feature>
<evidence type="ECO:0000313" key="3">
    <source>
        <dbReference type="Proteomes" id="UP000432015"/>
    </source>
</evidence>
<reference evidence="2 3" key="1">
    <citation type="submission" date="2019-11" db="EMBL/GenBank/DDBJ databases">
        <authorList>
            <person name="Cao P."/>
        </authorList>
    </citation>
    <scope>NUCLEOTIDE SEQUENCE [LARGE SCALE GENOMIC DNA]</scope>
    <source>
        <strain evidence="2 3">NEAU-AAG5</strain>
    </source>
</reference>
<dbReference type="Proteomes" id="UP000432015">
    <property type="component" value="Unassembled WGS sequence"/>
</dbReference>
<keyword evidence="1" id="KW-0472">Membrane</keyword>
<protein>
    <submittedName>
        <fullName evidence="2">Uncharacterized protein</fullName>
    </submittedName>
</protein>